<organism evidence="12 14">
    <name type="scientific">Sulfodiicoccus acidiphilus</name>
    <dbReference type="NCBI Taxonomy" id="1670455"/>
    <lineage>
        <taxon>Archaea</taxon>
        <taxon>Thermoproteota</taxon>
        <taxon>Thermoprotei</taxon>
        <taxon>Sulfolobales</taxon>
        <taxon>Sulfolobaceae</taxon>
        <taxon>Sulfodiicoccus</taxon>
    </lineage>
</organism>
<dbReference type="Pfam" id="PF07992">
    <property type="entry name" value="Pyr_redox_2"/>
    <property type="match status" value="1"/>
</dbReference>
<dbReference type="SUPFAM" id="SSF55424">
    <property type="entry name" value="FAD/NAD-linked reductases, dimerisation (C-terminal) domain"/>
    <property type="match status" value="1"/>
</dbReference>
<keyword evidence="5 9" id="KW-0560">Oxidoreductase</keyword>
<dbReference type="AlphaFoldDB" id="A0A348B230"/>
<evidence type="ECO:0000313" key="12">
    <source>
        <dbReference type="EMBL" id="BBD72232.1"/>
    </source>
</evidence>
<dbReference type="OrthoDB" id="27922at2157"/>
<evidence type="ECO:0000259" key="10">
    <source>
        <dbReference type="Pfam" id="PF02852"/>
    </source>
</evidence>
<protein>
    <submittedName>
        <fullName evidence="12">Dihydrolipoyl dehydrogenase</fullName>
        <ecNumber evidence="12">1.8.1.4</ecNumber>
    </submittedName>
</protein>
<dbReference type="PIRSF" id="PIRSF000350">
    <property type="entry name" value="Mercury_reductase_MerA"/>
    <property type="match status" value="1"/>
</dbReference>
<proteinExistence type="inferred from homology"/>
<evidence type="ECO:0000313" key="13">
    <source>
        <dbReference type="EMBL" id="GGU05812.1"/>
    </source>
</evidence>
<dbReference type="GeneID" id="38666126"/>
<dbReference type="InterPro" id="IPR016156">
    <property type="entry name" value="FAD/NAD-linked_Rdtase_dimer_sf"/>
</dbReference>
<dbReference type="PANTHER" id="PTHR22912:SF151">
    <property type="entry name" value="DIHYDROLIPOYL DEHYDROGENASE, MITOCHONDRIAL"/>
    <property type="match status" value="1"/>
</dbReference>
<dbReference type="EC" id="1.8.1.4" evidence="12"/>
<dbReference type="GO" id="GO:0006103">
    <property type="term" value="P:2-oxoglutarate metabolic process"/>
    <property type="evidence" value="ECO:0007669"/>
    <property type="project" value="TreeGrafter"/>
</dbReference>
<dbReference type="InterPro" id="IPR023753">
    <property type="entry name" value="FAD/NAD-binding_dom"/>
</dbReference>
<dbReference type="PROSITE" id="PS00076">
    <property type="entry name" value="PYRIDINE_REDOX_1"/>
    <property type="match status" value="1"/>
</dbReference>
<dbReference type="Pfam" id="PF02852">
    <property type="entry name" value="Pyr_redox_dim"/>
    <property type="match status" value="1"/>
</dbReference>
<evidence type="ECO:0000256" key="6">
    <source>
        <dbReference type="ARBA" id="ARBA00023027"/>
    </source>
</evidence>
<name>A0A348B230_9CREN</name>
<keyword evidence="7" id="KW-1015">Disulfide bond</keyword>
<dbReference type="KEGG" id="sacd:HS1genome_0621"/>
<evidence type="ECO:0000256" key="7">
    <source>
        <dbReference type="ARBA" id="ARBA00023157"/>
    </source>
</evidence>
<dbReference type="GO" id="GO:0004148">
    <property type="term" value="F:dihydrolipoyl dehydrogenase (NADH) activity"/>
    <property type="evidence" value="ECO:0007669"/>
    <property type="project" value="UniProtKB-EC"/>
</dbReference>
<dbReference type="EMBL" id="BMQS01000039">
    <property type="protein sequence ID" value="GGU05812.1"/>
    <property type="molecule type" value="Genomic_DNA"/>
</dbReference>
<dbReference type="GO" id="GO:0050660">
    <property type="term" value="F:flavin adenine dinucleotide binding"/>
    <property type="evidence" value="ECO:0007669"/>
    <property type="project" value="TreeGrafter"/>
</dbReference>
<evidence type="ECO:0000256" key="2">
    <source>
        <dbReference type="ARBA" id="ARBA00007532"/>
    </source>
</evidence>
<keyword evidence="6" id="KW-0520">NAD</keyword>
<evidence type="ECO:0000313" key="14">
    <source>
        <dbReference type="Proteomes" id="UP000276741"/>
    </source>
</evidence>
<comment type="similarity">
    <text evidence="2 9">Belongs to the class-I pyridine nucleotide-disulfide oxidoreductase family.</text>
</comment>
<reference evidence="13" key="1">
    <citation type="journal article" date="2014" name="Int. J. Syst. Evol. Microbiol.">
        <title>Complete genome sequence of Corynebacterium casei LMG S-19264T (=DSM 44701T), isolated from a smear-ripened cheese.</title>
        <authorList>
            <consortium name="US DOE Joint Genome Institute (JGI-PGF)"/>
            <person name="Walter F."/>
            <person name="Albersmeier A."/>
            <person name="Kalinowski J."/>
            <person name="Ruckert C."/>
        </authorList>
    </citation>
    <scope>NUCLEOTIDE SEQUENCE</scope>
    <source>
        <strain evidence="13">JCM 31740</strain>
    </source>
</reference>
<dbReference type="NCBIfam" id="NF004943">
    <property type="entry name" value="PRK06292.2-1"/>
    <property type="match status" value="1"/>
</dbReference>
<dbReference type="Gene3D" id="3.30.390.30">
    <property type="match status" value="1"/>
</dbReference>
<evidence type="ECO:0000256" key="5">
    <source>
        <dbReference type="ARBA" id="ARBA00023002"/>
    </source>
</evidence>
<comment type="cofactor">
    <cofactor evidence="1">
        <name>FAD</name>
        <dbReference type="ChEBI" id="CHEBI:57692"/>
    </cofactor>
</comment>
<evidence type="ECO:0000256" key="3">
    <source>
        <dbReference type="ARBA" id="ARBA00022630"/>
    </source>
</evidence>
<dbReference type="InterPro" id="IPR036188">
    <property type="entry name" value="FAD/NAD-bd_sf"/>
</dbReference>
<reference evidence="12" key="3">
    <citation type="journal article" date="2019" name="BMC Res. Notes">
        <title>Complete genome sequence of the Sulfodiicoccus acidiphilus strain HS-1T, the first crenarchaeon that lacks polB3, isolated from an acidic hot spring in Ohwaku-dani, Hakone, Japan.</title>
        <authorList>
            <person name="Sakai H.D."/>
            <person name="Kurosawa N."/>
        </authorList>
    </citation>
    <scope>NUCLEOTIDE SEQUENCE</scope>
    <source>
        <strain evidence="12">HS-1</strain>
    </source>
</reference>
<dbReference type="PRINTS" id="PR00368">
    <property type="entry name" value="FADPNR"/>
</dbReference>
<dbReference type="PRINTS" id="PR00411">
    <property type="entry name" value="PNDRDTASEI"/>
</dbReference>
<evidence type="ECO:0000256" key="1">
    <source>
        <dbReference type="ARBA" id="ARBA00001974"/>
    </source>
</evidence>
<dbReference type="InterPro" id="IPR050151">
    <property type="entry name" value="Class-I_Pyr_Nuc-Dis_Oxidored"/>
</dbReference>
<keyword evidence="8 9" id="KW-0676">Redox-active center</keyword>
<dbReference type="RefSeq" id="WP_126449589.1">
    <property type="nucleotide sequence ID" value="NZ_AP018553.1"/>
</dbReference>
<dbReference type="PANTHER" id="PTHR22912">
    <property type="entry name" value="DISULFIDE OXIDOREDUCTASE"/>
    <property type="match status" value="1"/>
</dbReference>
<dbReference type="Proteomes" id="UP000276741">
    <property type="component" value="Chromosome"/>
</dbReference>
<keyword evidence="4 9" id="KW-0274">FAD</keyword>
<gene>
    <name evidence="13" type="ORF">GCM10007116_22610</name>
    <name evidence="12" type="ORF">HS1genome_0621</name>
</gene>
<evidence type="ECO:0000256" key="9">
    <source>
        <dbReference type="RuleBase" id="RU003691"/>
    </source>
</evidence>
<keyword evidence="3 9" id="KW-0285">Flavoprotein</keyword>
<sequence>MKTDVLVVGAGGGGYPGAFRLSQAGMEVLMVDPKGELGGNCLYSGCIPSKTVRELAQLHWRNKRLLGSQDNLDFGKIQERKDAVQLTRFVQHREELEAHKGVSFVKGEAKFLDNHRAMVQGQEVEFRYAIVATGSTPSRPHFPGAELCLTSDDLYSYRTTFRNLPQEMLIIGGGYVALETATFFNALGSKVHVLVRSDRVLRGVDPDLGALLIRLLDSNIDIRYNSPILEVSKLGERYEVWFSSSGKKDRLVVDAVVAATGRTPVVPEGLQKVVEVSPKGYIEVSDSMRTSSPNIFATGDVNGLAPYFHAAVRMSVAAANNVMSGNIDSDRVDVRGIPVTVFTIPPASYVGLTRSQLRAMNVSFVEASYQLGDDSMAQMYDERGGEVRLFFEKSSLRFLGAWVVGVHSGFLINELTQAAVNGLTARQMSNVAEQHPTTNEAIAYAVRKLV</sequence>
<dbReference type="EMBL" id="AP018553">
    <property type="protein sequence ID" value="BBD72232.1"/>
    <property type="molecule type" value="Genomic_DNA"/>
</dbReference>
<dbReference type="InterPro" id="IPR001100">
    <property type="entry name" value="Pyr_nuc-diS_OxRdtase"/>
</dbReference>
<reference evidence="13" key="4">
    <citation type="submission" date="2020-09" db="EMBL/GenBank/DDBJ databases">
        <authorList>
            <person name="Sun Q."/>
            <person name="Ohkuma M."/>
        </authorList>
    </citation>
    <scope>NUCLEOTIDE SEQUENCE</scope>
    <source>
        <strain evidence="13">JCM 31740</strain>
    </source>
</reference>
<dbReference type="InterPro" id="IPR004099">
    <property type="entry name" value="Pyr_nucl-diS_OxRdtase_dimer"/>
</dbReference>
<accession>A0A348B230</accession>
<keyword evidence="14" id="KW-1185">Reference proteome</keyword>
<evidence type="ECO:0000256" key="8">
    <source>
        <dbReference type="ARBA" id="ARBA00023284"/>
    </source>
</evidence>
<dbReference type="Proteomes" id="UP000616143">
    <property type="component" value="Unassembled WGS sequence"/>
</dbReference>
<evidence type="ECO:0000259" key="11">
    <source>
        <dbReference type="Pfam" id="PF07992"/>
    </source>
</evidence>
<dbReference type="Gene3D" id="3.50.50.60">
    <property type="entry name" value="FAD/NAD(P)-binding domain"/>
    <property type="match status" value="2"/>
</dbReference>
<reference evidence="14" key="2">
    <citation type="submission" date="2018-04" db="EMBL/GenBank/DDBJ databases">
        <title>Complete genome sequence of Sulfodiicoccus acidiphilus strain HS-1.</title>
        <authorList>
            <person name="Sakai H.D."/>
            <person name="Kurosawa N."/>
        </authorList>
    </citation>
    <scope>NUCLEOTIDE SEQUENCE [LARGE SCALE GENOMIC DNA]</scope>
    <source>
        <strain evidence="14">HS-1</strain>
    </source>
</reference>
<feature type="domain" description="Pyridine nucleotide-disulphide oxidoreductase dimerisation" evidence="10">
    <location>
        <begin position="337"/>
        <end position="444"/>
    </location>
</feature>
<evidence type="ECO:0000256" key="4">
    <source>
        <dbReference type="ARBA" id="ARBA00022827"/>
    </source>
</evidence>
<dbReference type="SUPFAM" id="SSF51905">
    <property type="entry name" value="FAD/NAD(P)-binding domain"/>
    <property type="match status" value="1"/>
</dbReference>
<feature type="domain" description="FAD/NAD(P)-binding" evidence="11">
    <location>
        <begin position="4"/>
        <end position="313"/>
    </location>
</feature>
<dbReference type="InterPro" id="IPR012999">
    <property type="entry name" value="Pyr_OxRdtase_I_AS"/>
</dbReference>